<dbReference type="InterPro" id="IPR036047">
    <property type="entry name" value="F-box-like_dom_sf"/>
</dbReference>
<feature type="region of interest" description="Disordered" evidence="1">
    <location>
        <begin position="1"/>
        <end position="20"/>
    </location>
</feature>
<dbReference type="OrthoDB" id="539358at2759"/>
<sequence length="339" mass="37083">MLMEPRSLQQPPTPHQLAPDTNMTQVLVGADQCDTAAHTHNHTFAHTQSTTLFDLPAELTSQITSQLGYHDAVSFRLTCRSARELIPFEKGLCVKRATLKASLLAAERADEERRGEIWQDAHTSGAAAALFPESAGPGGAPNEGNEGMTNLHNNRITRAERLNCYACLRTLPCSEFHAGQTKGLRSQGHKEHAKRFCIDCGWGKGIWARGSAAGRGAQCVVICRFCGGLNRRADPLFRRERVCSMACWPQGLAVPGDGHVAGLDQQGGVEDDQQQQDGRALVSSLPRGLLSRRAKCVRCWANDHTERRTWSERSELCMGCQVELGITAMTLDKLVGKAE</sequence>
<gene>
    <name evidence="3" type="ORF">CLCR_03023</name>
</gene>
<dbReference type="PROSITE" id="PS50181">
    <property type="entry name" value="FBOX"/>
    <property type="match status" value="1"/>
</dbReference>
<protein>
    <recommendedName>
        <fullName evidence="2">F-box domain-containing protein</fullName>
    </recommendedName>
</protein>
<proteinExistence type="predicted"/>
<keyword evidence="4" id="KW-1185">Reference proteome</keyword>
<reference evidence="4" key="1">
    <citation type="submission" date="2015-07" db="EMBL/GenBank/DDBJ databases">
        <authorList>
            <person name="Teixeira M.M."/>
            <person name="Souza R.C."/>
            <person name="Almeida L.G."/>
            <person name="Vicente V.A."/>
            <person name="de Hoog S."/>
            <person name="Bocca A.L."/>
            <person name="de Almeida S.R."/>
            <person name="Vasconcelos A.T."/>
            <person name="Felipe M.S."/>
        </authorList>
    </citation>
    <scope>NUCLEOTIDE SEQUENCE [LARGE SCALE GENOMIC DNA]</scope>
    <source>
        <strain evidence="4">KSF</strain>
    </source>
</reference>
<dbReference type="Pfam" id="PF00646">
    <property type="entry name" value="F-box"/>
    <property type="match status" value="1"/>
</dbReference>
<dbReference type="AlphaFoldDB" id="A0A1C1D3I0"/>
<evidence type="ECO:0000259" key="2">
    <source>
        <dbReference type="PROSITE" id="PS50181"/>
    </source>
</evidence>
<organism evidence="3 4">
    <name type="scientific">Cladophialophora carrionii</name>
    <dbReference type="NCBI Taxonomy" id="86049"/>
    <lineage>
        <taxon>Eukaryota</taxon>
        <taxon>Fungi</taxon>
        <taxon>Dikarya</taxon>
        <taxon>Ascomycota</taxon>
        <taxon>Pezizomycotina</taxon>
        <taxon>Eurotiomycetes</taxon>
        <taxon>Chaetothyriomycetidae</taxon>
        <taxon>Chaetothyriales</taxon>
        <taxon>Herpotrichiellaceae</taxon>
        <taxon>Cladophialophora</taxon>
    </lineage>
</organism>
<evidence type="ECO:0000313" key="4">
    <source>
        <dbReference type="Proteomes" id="UP000094526"/>
    </source>
</evidence>
<dbReference type="InterPro" id="IPR001810">
    <property type="entry name" value="F-box_dom"/>
</dbReference>
<dbReference type="Proteomes" id="UP000094526">
    <property type="component" value="Unassembled WGS sequence"/>
</dbReference>
<feature type="domain" description="F-box" evidence="2">
    <location>
        <begin position="49"/>
        <end position="86"/>
    </location>
</feature>
<comment type="caution">
    <text evidence="3">The sequence shown here is derived from an EMBL/GenBank/DDBJ whole genome shotgun (WGS) entry which is preliminary data.</text>
</comment>
<accession>A0A1C1D3I0</accession>
<name>A0A1C1D3I0_9EURO</name>
<evidence type="ECO:0000313" key="3">
    <source>
        <dbReference type="EMBL" id="OCT55105.1"/>
    </source>
</evidence>
<evidence type="ECO:0000256" key="1">
    <source>
        <dbReference type="SAM" id="MobiDB-lite"/>
    </source>
</evidence>
<dbReference type="VEuPathDB" id="FungiDB:G647_05194"/>
<dbReference type="SUPFAM" id="SSF81383">
    <property type="entry name" value="F-box domain"/>
    <property type="match status" value="1"/>
</dbReference>
<dbReference type="EMBL" id="LGRB01000003">
    <property type="protein sequence ID" value="OCT55105.1"/>
    <property type="molecule type" value="Genomic_DNA"/>
</dbReference>
<dbReference type="VEuPathDB" id="FungiDB:CLCR_03023"/>